<evidence type="ECO:0000313" key="7">
    <source>
        <dbReference type="EMBL" id="CAB4893053.1"/>
    </source>
</evidence>
<dbReference type="InterPro" id="IPR016176">
    <property type="entry name" value="Cbl-dep_enz_cat"/>
</dbReference>
<dbReference type="Gene3D" id="3.40.50.280">
    <property type="entry name" value="Cobalamin-binding domain"/>
    <property type="match status" value="1"/>
</dbReference>
<evidence type="ECO:0000256" key="4">
    <source>
        <dbReference type="ARBA" id="ARBA00023235"/>
    </source>
</evidence>
<keyword evidence="4" id="KW-0413">Isomerase</keyword>
<evidence type="ECO:0000259" key="6">
    <source>
        <dbReference type="Pfam" id="PF01642"/>
    </source>
</evidence>
<evidence type="ECO:0000256" key="2">
    <source>
        <dbReference type="ARBA" id="ARBA00008465"/>
    </source>
</evidence>
<keyword evidence="5" id="KW-0170">Cobalt</keyword>
<gene>
    <name evidence="7" type="ORF">UFOPK3495_00516</name>
    <name evidence="8" type="ORF">UFOPK4237_00099</name>
</gene>
<dbReference type="SUPFAM" id="SSF52242">
    <property type="entry name" value="Cobalamin (vitamin B12)-binding domain"/>
    <property type="match status" value="1"/>
</dbReference>
<dbReference type="AlphaFoldDB" id="A0A6J7RYE0"/>
<proteinExistence type="inferred from homology"/>
<comment type="similarity">
    <text evidence="2">Belongs to the methylmalonyl-CoA mutase family.</text>
</comment>
<dbReference type="InterPro" id="IPR036724">
    <property type="entry name" value="Cobalamin-bd_sf"/>
</dbReference>
<evidence type="ECO:0000256" key="3">
    <source>
        <dbReference type="ARBA" id="ARBA00022628"/>
    </source>
</evidence>
<comment type="cofactor">
    <cofactor evidence="1">
        <name>adenosylcob(III)alamin</name>
        <dbReference type="ChEBI" id="CHEBI:18408"/>
    </cofactor>
</comment>
<dbReference type="Pfam" id="PF01642">
    <property type="entry name" value="MM_CoA_mutase"/>
    <property type="match status" value="1"/>
</dbReference>
<evidence type="ECO:0000256" key="1">
    <source>
        <dbReference type="ARBA" id="ARBA00001922"/>
    </source>
</evidence>
<dbReference type="GO" id="GO:0031419">
    <property type="term" value="F:cobalamin binding"/>
    <property type="evidence" value="ECO:0007669"/>
    <property type="project" value="UniProtKB-KW"/>
</dbReference>
<feature type="domain" description="Methylmalonyl-CoA mutase alpha/beta chain catalytic" evidence="6">
    <location>
        <begin position="43"/>
        <end position="475"/>
    </location>
</feature>
<organism evidence="8">
    <name type="scientific">freshwater metagenome</name>
    <dbReference type="NCBI Taxonomy" id="449393"/>
    <lineage>
        <taxon>unclassified sequences</taxon>
        <taxon>metagenomes</taxon>
        <taxon>ecological metagenomes</taxon>
    </lineage>
</organism>
<dbReference type="GO" id="GO:0046872">
    <property type="term" value="F:metal ion binding"/>
    <property type="evidence" value="ECO:0007669"/>
    <property type="project" value="InterPro"/>
</dbReference>
<dbReference type="EMBL" id="CAFBMC010000018">
    <property type="protein sequence ID" value="CAB4893053.1"/>
    <property type="molecule type" value="Genomic_DNA"/>
</dbReference>
<dbReference type="Gene3D" id="3.20.20.240">
    <property type="entry name" value="Methylmalonyl-CoA mutase"/>
    <property type="match status" value="1"/>
</dbReference>
<accession>A0A6J7RYE0</accession>
<keyword evidence="3" id="KW-0846">Cobalamin</keyword>
<name>A0A6J7RYE0_9ZZZZ</name>
<dbReference type="PANTHER" id="PTHR48101">
    <property type="entry name" value="METHYLMALONYL-COA MUTASE, MITOCHONDRIAL-RELATED"/>
    <property type="match status" value="1"/>
</dbReference>
<dbReference type="EMBL" id="CAFBPZ010000003">
    <property type="protein sequence ID" value="CAB5033716.1"/>
    <property type="molecule type" value="Genomic_DNA"/>
</dbReference>
<evidence type="ECO:0000256" key="5">
    <source>
        <dbReference type="ARBA" id="ARBA00023285"/>
    </source>
</evidence>
<protein>
    <submittedName>
        <fullName evidence="8">Unannotated protein</fullName>
    </submittedName>
</protein>
<reference evidence="8" key="1">
    <citation type="submission" date="2020-05" db="EMBL/GenBank/DDBJ databases">
        <authorList>
            <person name="Chiriac C."/>
            <person name="Salcher M."/>
            <person name="Ghai R."/>
            <person name="Kavagutti S V."/>
        </authorList>
    </citation>
    <scope>NUCLEOTIDE SEQUENCE</scope>
</reference>
<sequence length="639" mass="65558">MTASINGLVLAGEFEEPTREAWLVEVNKAIKGGDFEKILVTTTLDDIRIEPLYTAQDIAVEHDESGLPGFAPLTRGGTLAPRVDGAWDIRACVTHPDIATSNTDALTELRNGASSLELHLDLSGDGVGVSVRSADDLARVLNGVLLDIAPISLRSGAYAAVTAEWLTQIFAKAGVQGAQPAGTFGIDPIGTLAAQGVLPQGLEAAIAEGVAIAVASTTPRVRTFRASAVAAADAGASEGQELAFALASATTYLRALVEGGLGVAAAASQIVLELSADVDVFSTIAKTRALRHCWSEILQASGLTVDAQYPGLVQVSAHAGGRWLTVVDPWVNLLRGTSATLGAVVGGADVMTVAAFDGAIGLPSDLGRRLARNTQLLLQGESGIGRVLDPAGGSYYVETLTDAFAAVGWKGFQTIEAAGGIGAVLAAGTFKSQIEEVAAKRDKLIANRKQPLTGVSEFPLIGERRPETEVVPAPDKRSAVELPGTPTTVAALKARRLAEPYEALRAAAEAAAITPTIFLANIGTGPSYVARATFSSNLFGTGGVASVGDGGYADADAAAVAFKSSGAQAAVICGTDAAYLEQAVAYATSLKAAGAKFVYLAGRPGDAKAQYEAAGVDDFAYMGVDVLSTMQRLHTTLGV</sequence>
<dbReference type="InterPro" id="IPR006099">
    <property type="entry name" value="MeMalonylCoA_mutase_a/b_cat"/>
</dbReference>
<dbReference type="SUPFAM" id="SSF51703">
    <property type="entry name" value="Cobalamin (vitamin B12)-dependent enzymes"/>
    <property type="match status" value="1"/>
</dbReference>
<dbReference type="GO" id="GO:0016866">
    <property type="term" value="F:intramolecular transferase activity"/>
    <property type="evidence" value="ECO:0007669"/>
    <property type="project" value="InterPro"/>
</dbReference>
<evidence type="ECO:0000313" key="8">
    <source>
        <dbReference type="EMBL" id="CAB5033716.1"/>
    </source>
</evidence>